<comment type="subcellular location">
    <subcellularLocation>
        <location evidence="7">Cell inner membrane</location>
        <topology evidence="7">Multi-pass membrane protein</topology>
    </subcellularLocation>
    <subcellularLocation>
        <location evidence="1">Cell membrane</location>
        <topology evidence="1">Multi-pass membrane protein</topology>
    </subcellularLocation>
</comment>
<gene>
    <name evidence="9" type="ORF">SAMN05216201_104266</name>
</gene>
<evidence type="ECO:0000256" key="6">
    <source>
        <dbReference type="ARBA" id="ARBA00023136"/>
    </source>
</evidence>
<feature type="transmembrane region" description="Helical" evidence="7">
    <location>
        <begin position="21"/>
        <end position="44"/>
    </location>
</feature>
<dbReference type="InterPro" id="IPR055348">
    <property type="entry name" value="DctQ"/>
</dbReference>
<evidence type="ECO:0000256" key="2">
    <source>
        <dbReference type="ARBA" id="ARBA00022448"/>
    </source>
</evidence>
<dbReference type="STRING" id="915471.SAMN05216201_104266"/>
<organism evidence="9 10">
    <name type="scientific">Pseudomonas linyingensis</name>
    <dbReference type="NCBI Taxonomy" id="915471"/>
    <lineage>
        <taxon>Bacteria</taxon>
        <taxon>Pseudomonadati</taxon>
        <taxon>Pseudomonadota</taxon>
        <taxon>Gammaproteobacteria</taxon>
        <taxon>Pseudomonadales</taxon>
        <taxon>Pseudomonadaceae</taxon>
        <taxon>Pseudomonas</taxon>
    </lineage>
</organism>
<keyword evidence="6 7" id="KW-0472">Membrane</keyword>
<evidence type="ECO:0000256" key="5">
    <source>
        <dbReference type="ARBA" id="ARBA00022989"/>
    </source>
</evidence>
<keyword evidence="4 7" id="KW-0812">Transmembrane</keyword>
<feature type="transmembrane region" description="Helical" evidence="7">
    <location>
        <begin position="103"/>
        <end position="122"/>
    </location>
</feature>
<dbReference type="AlphaFoldDB" id="A0A1H6W8Q0"/>
<keyword evidence="5 7" id="KW-1133">Transmembrane helix</keyword>
<keyword evidence="2 7" id="KW-0813">Transport</keyword>
<accession>A0A1H6W8Q0</accession>
<feature type="domain" description="Tripartite ATP-independent periplasmic transporters DctQ component" evidence="8">
    <location>
        <begin position="40"/>
        <end position="170"/>
    </location>
</feature>
<evidence type="ECO:0000256" key="1">
    <source>
        <dbReference type="ARBA" id="ARBA00004651"/>
    </source>
</evidence>
<keyword evidence="3" id="KW-1003">Cell membrane</keyword>
<dbReference type="Proteomes" id="UP000242930">
    <property type="component" value="Unassembled WGS sequence"/>
</dbReference>
<dbReference type="GO" id="GO:0022857">
    <property type="term" value="F:transmembrane transporter activity"/>
    <property type="evidence" value="ECO:0007669"/>
    <property type="project" value="UniProtKB-UniRule"/>
</dbReference>
<evidence type="ECO:0000313" key="10">
    <source>
        <dbReference type="Proteomes" id="UP000242930"/>
    </source>
</evidence>
<reference evidence="10" key="1">
    <citation type="submission" date="2016-10" db="EMBL/GenBank/DDBJ databases">
        <authorList>
            <person name="Varghese N."/>
            <person name="Submissions S."/>
        </authorList>
    </citation>
    <scope>NUCLEOTIDE SEQUENCE [LARGE SCALE GENOMIC DNA]</scope>
    <source>
        <strain evidence="10">LMG 25967</strain>
    </source>
</reference>
<dbReference type="EMBL" id="FNZE01000004">
    <property type="protein sequence ID" value="SEJ08872.1"/>
    <property type="molecule type" value="Genomic_DNA"/>
</dbReference>
<dbReference type="OrthoDB" id="6900059at2"/>
<comment type="function">
    <text evidence="7">Part of the tripartite ATP-independent periplasmic (TRAP) transport system.</text>
</comment>
<comment type="caution">
    <text evidence="7">Lacks conserved residue(s) required for the propagation of feature annotation.</text>
</comment>
<name>A0A1H6W8Q0_9PSED</name>
<keyword evidence="7" id="KW-0997">Cell inner membrane</keyword>
<dbReference type="Pfam" id="PF04290">
    <property type="entry name" value="DctQ"/>
    <property type="match status" value="1"/>
</dbReference>
<dbReference type="GO" id="GO:0005886">
    <property type="term" value="C:plasma membrane"/>
    <property type="evidence" value="ECO:0007669"/>
    <property type="project" value="UniProtKB-SubCell"/>
</dbReference>
<keyword evidence="10" id="KW-1185">Reference proteome</keyword>
<evidence type="ECO:0000256" key="4">
    <source>
        <dbReference type="ARBA" id="ARBA00022692"/>
    </source>
</evidence>
<evidence type="ECO:0000256" key="3">
    <source>
        <dbReference type="ARBA" id="ARBA00022475"/>
    </source>
</evidence>
<evidence type="ECO:0000256" key="7">
    <source>
        <dbReference type="RuleBase" id="RU369079"/>
    </source>
</evidence>
<evidence type="ECO:0000259" key="8">
    <source>
        <dbReference type="Pfam" id="PF04290"/>
    </source>
</evidence>
<sequence length="178" mass="18986">MNESSSFTDGSDAPSGVVGRLLAWGCEGLALAGGLILLLLMGLSLASLLGRKLFAAPLQGDIELMEIGMAVAVAAFLPLCELHGKHIRVESFTLQLPARGQHLLDAFAHLLCLLAALLLAWRTSLQAWDNFRYGDVSILLSIPLWIPLLLIVPCLLLLALASAWQVGRHWAASRAAAA</sequence>
<feature type="transmembrane region" description="Helical" evidence="7">
    <location>
        <begin position="142"/>
        <end position="164"/>
    </location>
</feature>
<comment type="subunit">
    <text evidence="7">The complex comprises the extracytoplasmic solute receptor protein and the two transmembrane proteins.</text>
</comment>
<protein>
    <recommendedName>
        <fullName evidence="7">TRAP transporter small permease protein</fullName>
    </recommendedName>
</protein>
<dbReference type="RefSeq" id="WP_090309029.1">
    <property type="nucleotide sequence ID" value="NZ_FNZE01000004.1"/>
</dbReference>
<evidence type="ECO:0000313" key="9">
    <source>
        <dbReference type="EMBL" id="SEJ08872.1"/>
    </source>
</evidence>
<proteinExistence type="inferred from homology"/>
<comment type="similarity">
    <text evidence="7">Belongs to the TRAP transporter small permease family.</text>
</comment>